<keyword evidence="3 9" id="KW-0808">Transferase</keyword>
<keyword evidence="7 9" id="KW-0333">Golgi apparatus</keyword>
<dbReference type="PANTHER" id="PTHR12369:SF11">
    <property type="entry name" value="HEXOSYLTRANSFERASE"/>
    <property type="match status" value="1"/>
</dbReference>
<evidence type="ECO:0000256" key="6">
    <source>
        <dbReference type="ARBA" id="ARBA00022989"/>
    </source>
</evidence>
<keyword evidence="8" id="KW-0472">Membrane</keyword>
<dbReference type="InterPro" id="IPR029044">
    <property type="entry name" value="Nucleotide-diphossugar_trans"/>
</dbReference>
<feature type="coiled-coil region" evidence="10">
    <location>
        <begin position="280"/>
        <end position="307"/>
    </location>
</feature>
<proteinExistence type="inferred from homology"/>
<sequence length="719" mass="82547">MENSCKRGKGYSVDYTSEDNIPDGELDAPGRIRQKPRRKRKFLYVAMMSADKFIDSRVKTAAETWASSLKTWNKDSGVDVEIFAQSNYTGVPHHIVKMPGISDNVYPPQKKSFSMMRYVHDHKVNDYEWFLRLDDDAYVHIEHLESLLRRINSSDALYIGSPGFGRDNDDFVEDNMVYCMGGPGIVFSKITLQKLSPKLGECLKNNLMTEHEDIELGRCVYHHANVGCTKSYEMAALFKNNYNVEETDSEGLKPLFEEVAAHSATYHANKIQANQFALHNTVMLKKIQKLRQSASELEKDVERMRKEIFDNSPFKDRKFYKLPRDKSVVWQQITQGRHYSIDFISRGILQPWVNVVTELAREAAKAYYKENKLHGKIERIHVDRVYQTTSGTATEYLTMIDMKHIINGEENTVTAAFRAKRSFLSLMMEEPGQLQMPLINNAINQKSDYNQEANPTPVNFIIPLSGRSDAVRVFLDRLKIAALSHRIHINVKVVYFANDDHSTPEDEKKLKEMLDEVKAEYPNYLFEIHNADGPFSRGKGLQIGAETCQDGELLFFCDIDMQFTVDFFHRLLENTKPGVAYYPIIFSQFDNKHVGDESDNFKIEEIRGFWREYGYGMVSLYKEDFDKAGGFDVKIIGWGMEDVYLASNVVSNNIRIMRSNEPKLVHVFHDKHCDPDLSPSQLDSCVKTKFSHYGPAVYHYSVLKKLGTSATKELLGIKA</sequence>
<protein>
    <recommendedName>
        <fullName evidence="9">Hexosyltransferase</fullName>
        <ecNumber evidence="9">2.4.1.-</ecNumber>
    </recommendedName>
</protein>
<evidence type="ECO:0000256" key="2">
    <source>
        <dbReference type="ARBA" id="ARBA00009239"/>
    </source>
</evidence>
<dbReference type="InterPro" id="IPR008428">
    <property type="entry name" value="Chond_GalNAc"/>
</dbReference>
<evidence type="ECO:0000256" key="3">
    <source>
        <dbReference type="ARBA" id="ARBA00022679"/>
    </source>
</evidence>
<dbReference type="EMBL" id="OU015568">
    <property type="protein sequence ID" value="CAG5088097.1"/>
    <property type="molecule type" value="Genomic_DNA"/>
</dbReference>
<dbReference type="Gene3D" id="3.90.550.10">
    <property type="entry name" value="Spore Coat Polysaccharide Biosynthesis Protein SpsA, Chain A"/>
    <property type="match status" value="1"/>
</dbReference>
<evidence type="ECO:0000313" key="12">
    <source>
        <dbReference type="EMBL" id="CAG5088097.1"/>
    </source>
</evidence>
<evidence type="ECO:0000256" key="5">
    <source>
        <dbReference type="ARBA" id="ARBA00022968"/>
    </source>
</evidence>
<dbReference type="PANTHER" id="PTHR12369">
    <property type="entry name" value="CHONDROITIN SYNTHASE"/>
    <property type="match status" value="1"/>
</dbReference>
<keyword evidence="13" id="KW-1185">Reference proteome</keyword>
<dbReference type="EC" id="2.4.1.-" evidence="9"/>
<comment type="subcellular location">
    <subcellularLocation>
        <location evidence="1 9">Golgi apparatus</location>
        <location evidence="1 9">Golgi stack membrane</location>
        <topology evidence="1 9">Single-pass type II membrane protein</topology>
    </subcellularLocation>
</comment>
<keyword evidence="10" id="KW-0175">Coiled coil</keyword>
<feature type="compositionally biased region" description="Acidic residues" evidence="11">
    <location>
        <begin position="16"/>
        <end position="26"/>
    </location>
</feature>
<feature type="region of interest" description="Disordered" evidence="11">
    <location>
        <begin position="1"/>
        <end position="32"/>
    </location>
</feature>
<evidence type="ECO:0000256" key="4">
    <source>
        <dbReference type="ARBA" id="ARBA00022692"/>
    </source>
</evidence>
<evidence type="ECO:0000256" key="10">
    <source>
        <dbReference type="SAM" id="Coils"/>
    </source>
</evidence>
<evidence type="ECO:0000256" key="8">
    <source>
        <dbReference type="ARBA" id="ARBA00023136"/>
    </source>
</evidence>
<accession>A0ABN7RXQ6</accession>
<keyword evidence="4" id="KW-0812">Transmembrane</keyword>
<reference evidence="12 13" key="1">
    <citation type="submission" date="2021-04" db="EMBL/GenBank/DDBJ databases">
        <authorList>
            <person name="Bliznina A."/>
        </authorList>
    </citation>
    <scope>NUCLEOTIDE SEQUENCE [LARGE SCALE GENOMIC DNA]</scope>
</reference>
<evidence type="ECO:0000256" key="11">
    <source>
        <dbReference type="SAM" id="MobiDB-lite"/>
    </source>
</evidence>
<dbReference type="CDD" id="cd00761">
    <property type="entry name" value="Glyco_tranf_GTA_type"/>
    <property type="match status" value="1"/>
</dbReference>
<evidence type="ECO:0000313" key="13">
    <source>
        <dbReference type="Proteomes" id="UP001158576"/>
    </source>
</evidence>
<keyword evidence="5 9" id="KW-0735">Signal-anchor</keyword>
<dbReference type="InterPro" id="IPR051227">
    <property type="entry name" value="CS_glycosyltransferase"/>
</dbReference>
<organism evidence="12 13">
    <name type="scientific">Oikopleura dioica</name>
    <name type="common">Tunicate</name>
    <dbReference type="NCBI Taxonomy" id="34765"/>
    <lineage>
        <taxon>Eukaryota</taxon>
        <taxon>Metazoa</taxon>
        <taxon>Chordata</taxon>
        <taxon>Tunicata</taxon>
        <taxon>Appendicularia</taxon>
        <taxon>Copelata</taxon>
        <taxon>Oikopleuridae</taxon>
        <taxon>Oikopleura</taxon>
    </lineage>
</organism>
<dbReference type="Proteomes" id="UP001158576">
    <property type="component" value="Chromosome PAR"/>
</dbReference>
<evidence type="ECO:0000256" key="9">
    <source>
        <dbReference type="RuleBase" id="RU364016"/>
    </source>
</evidence>
<dbReference type="Gene3D" id="3.90.550.50">
    <property type="match status" value="1"/>
</dbReference>
<dbReference type="SUPFAM" id="SSF53448">
    <property type="entry name" value="Nucleotide-diphospho-sugar transferases"/>
    <property type="match status" value="2"/>
</dbReference>
<keyword evidence="6" id="KW-1133">Transmembrane helix</keyword>
<dbReference type="Pfam" id="PF05679">
    <property type="entry name" value="CHGN"/>
    <property type="match status" value="1"/>
</dbReference>
<comment type="similarity">
    <text evidence="2 9">Belongs to the chondroitin N-acetylgalactosaminyltransferase family.</text>
</comment>
<evidence type="ECO:0000256" key="1">
    <source>
        <dbReference type="ARBA" id="ARBA00004447"/>
    </source>
</evidence>
<gene>
    <name evidence="12" type="ORF">OKIOD_LOCUS3287</name>
</gene>
<name>A0ABN7RXQ6_OIKDI</name>
<evidence type="ECO:0000256" key="7">
    <source>
        <dbReference type="ARBA" id="ARBA00023034"/>
    </source>
</evidence>